<evidence type="ECO:0000313" key="1">
    <source>
        <dbReference type="EMBL" id="KAI7982751.1"/>
    </source>
</evidence>
<evidence type="ECO:0000313" key="2">
    <source>
        <dbReference type="Proteomes" id="UP001060215"/>
    </source>
</evidence>
<sequence>MLAAFLGDKSAWRRAWRCFWFLVNHCRLRGAAAAITTTMSRRQLSTIEKHFSSFKGFLLDGGDYSPPKAGQKVKGGRLPTDKPKAADSGGCAGAPNVKVIKDVEVAIPKSCAEIIESVTHAQIAAVSKTDLGNPA</sequence>
<organism evidence="1 2">
    <name type="scientific">Camellia lanceoleosa</name>
    <dbReference type="NCBI Taxonomy" id="1840588"/>
    <lineage>
        <taxon>Eukaryota</taxon>
        <taxon>Viridiplantae</taxon>
        <taxon>Streptophyta</taxon>
        <taxon>Embryophyta</taxon>
        <taxon>Tracheophyta</taxon>
        <taxon>Spermatophyta</taxon>
        <taxon>Magnoliopsida</taxon>
        <taxon>eudicotyledons</taxon>
        <taxon>Gunneridae</taxon>
        <taxon>Pentapetalae</taxon>
        <taxon>asterids</taxon>
        <taxon>Ericales</taxon>
        <taxon>Theaceae</taxon>
        <taxon>Camellia</taxon>
    </lineage>
</organism>
<keyword evidence="2" id="KW-1185">Reference proteome</keyword>
<proteinExistence type="predicted"/>
<dbReference type="EMBL" id="CM045768">
    <property type="protein sequence ID" value="KAI7982751.1"/>
    <property type="molecule type" value="Genomic_DNA"/>
</dbReference>
<dbReference type="Proteomes" id="UP001060215">
    <property type="component" value="Chromosome 11"/>
</dbReference>
<gene>
    <name evidence="1" type="ORF">LOK49_LG15G00602</name>
</gene>
<name>A0ACC0F215_9ERIC</name>
<protein>
    <submittedName>
        <fullName evidence="1">Uncharacterized protein</fullName>
    </submittedName>
</protein>
<comment type="caution">
    <text evidence="1">The sequence shown here is derived from an EMBL/GenBank/DDBJ whole genome shotgun (WGS) entry which is preliminary data.</text>
</comment>
<reference evidence="1 2" key="1">
    <citation type="journal article" date="2022" name="Plant J.">
        <title>Chromosome-level genome of Camellia lanceoleosa provides a valuable resource for understanding genome evolution and self-incompatibility.</title>
        <authorList>
            <person name="Gong W."/>
            <person name="Xiao S."/>
            <person name="Wang L."/>
            <person name="Liao Z."/>
            <person name="Chang Y."/>
            <person name="Mo W."/>
            <person name="Hu G."/>
            <person name="Li W."/>
            <person name="Zhao G."/>
            <person name="Zhu H."/>
            <person name="Hu X."/>
            <person name="Ji K."/>
            <person name="Xiang X."/>
            <person name="Song Q."/>
            <person name="Yuan D."/>
            <person name="Jin S."/>
            <person name="Zhang L."/>
        </authorList>
    </citation>
    <scope>NUCLEOTIDE SEQUENCE [LARGE SCALE GENOMIC DNA]</scope>
    <source>
        <strain evidence="1">SQ_2022a</strain>
    </source>
</reference>
<accession>A0ACC0F215</accession>